<evidence type="ECO:0000313" key="3">
    <source>
        <dbReference type="EMBL" id="EIC03154.1"/>
    </source>
</evidence>
<dbReference type="NCBIfam" id="NF037995">
    <property type="entry name" value="TRAP_S1"/>
    <property type="match status" value="1"/>
</dbReference>
<name>H7EGZ6_9SPIR</name>
<dbReference type="InterPro" id="IPR018389">
    <property type="entry name" value="DctP_fam"/>
</dbReference>
<proteinExistence type="predicted"/>
<protein>
    <submittedName>
        <fullName evidence="3">TRAP dicarboxylate transporter, DctP subunit</fullName>
    </submittedName>
</protein>
<gene>
    <name evidence="3" type="ORF">TresaDRAFT_2770</name>
</gene>
<evidence type="ECO:0000256" key="1">
    <source>
        <dbReference type="ARBA" id="ARBA00022729"/>
    </source>
</evidence>
<organism evidence="3 4">
    <name type="scientific">Treponema saccharophilum DSM 2985</name>
    <dbReference type="NCBI Taxonomy" id="907348"/>
    <lineage>
        <taxon>Bacteria</taxon>
        <taxon>Pseudomonadati</taxon>
        <taxon>Spirochaetota</taxon>
        <taxon>Spirochaetia</taxon>
        <taxon>Spirochaetales</taxon>
        <taxon>Treponemataceae</taxon>
        <taxon>Treponema</taxon>
    </lineage>
</organism>
<dbReference type="PATRIC" id="fig|907348.3.peg.52"/>
<dbReference type="GO" id="GO:0030288">
    <property type="term" value="C:outer membrane-bounded periplasmic space"/>
    <property type="evidence" value="ECO:0007669"/>
    <property type="project" value="InterPro"/>
</dbReference>
<accession>H7EGZ6</accession>
<reference evidence="3 4" key="1">
    <citation type="submission" date="2011-09" db="EMBL/GenBank/DDBJ databases">
        <title>The draft genome of Treponema saccharophilum DSM 2985.</title>
        <authorList>
            <consortium name="US DOE Joint Genome Institute (JGI-PGF)"/>
            <person name="Lucas S."/>
            <person name="Copeland A."/>
            <person name="Lapidus A."/>
            <person name="Glavina del Rio T."/>
            <person name="Dalin E."/>
            <person name="Tice H."/>
            <person name="Bruce D."/>
            <person name="Goodwin L."/>
            <person name="Pitluck S."/>
            <person name="Peters L."/>
            <person name="Kyrpides N."/>
            <person name="Mavromatis K."/>
            <person name="Ivanova N."/>
            <person name="Markowitz V."/>
            <person name="Cheng J.-F."/>
            <person name="Hugenholtz P."/>
            <person name="Woyke T."/>
            <person name="Wu D."/>
            <person name="Gronow S."/>
            <person name="Wellnitz S."/>
            <person name="Brambilla E."/>
            <person name="Klenk H.-P."/>
            <person name="Eisen J.A."/>
        </authorList>
    </citation>
    <scope>NUCLEOTIDE SEQUENCE [LARGE SCALE GENOMIC DNA]</scope>
    <source>
        <strain evidence="3 4">DSM 2985</strain>
    </source>
</reference>
<keyword evidence="1 2" id="KW-0732">Signal</keyword>
<dbReference type="Gene3D" id="3.40.190.170">
    <property type="entry name" value="Bacterial extracellular solute-binding protein, family 7"/>
    <property type="match status" value="1"/>
</dbReference>
<keyword evidence="4" id="KW-1185">Reference proteome</keyword>
<dbReference type="PANTHER" id="PTHR33376">
    <property type="match status" value="1"/>
</dbReference>
<dbReference type="NCBIfam" id="TIGR00787">
    <property type="entry name" value="dctP"/>
    <property type="match status" value="1"/>
</dbReference>
<dbReference type="Proteomes" id="UP000003571">
    <property type="component" value="Unassembled WGS sequence"/>
</dbReference>
<dbReference type="STRING" id="907348.TresaDRAFT_2770"/>
<dbReference type="RefSeq" id="WP_002701736.1">
    <property type="nucleotide sequence ID" value="NZ_AGRW01000020.1"/>
</dbReference>
<dbReference type="CDD" id="cd13671">
    <property type="entry name" value="PBP2_TRAP_SBP_like_3"/>
    <property type="match status" value="1"/>
</dbReference>
<comment type="caution">
    <text evidence="3">The sequence shown here is derived from an EMBL/GenBank/DDBJ whole genome shotgun (WGS) entry which is preliminary data.</text>
</comment>
<dbReference type="eggNOG" id="COG1638">
    <property type="taxonomic scope" value="Bacteria"/>
</dbReference>
<dbReference type="AlphaFoldDB" id="H7EGZ6"/>
<evidence type="ECO:0000256" key="2">
    <source>
        <dbReference type="SAM" id="SignalP"/>
    </source>
</evidence>
<dbReference type="GO" id="GO:0030246">
    <property type="term" value="F:carbohydrate binding"/>
    <property type="evidence" value="ECO:0007669"/>
    <property type="project" value="TreeGrafter"/>
</dbReference>
<dbReference type="EMBL" id="AGRW01000020">
    <property type="protein sequence ID" value="EIC03154.1"/>
    <property type="molecule type" value="Genomic_DNA"/>
</dbReference>
<feature type="chain" id="PRO_5003610137" evidence="2">
    <location>
        <begin position="22"/>
        <end position="340"/>
    </location>
</feature>
<dbReference type="GO" id="GO:0055085">
    <property type="term" value="P:transmembrane transport"/>
    <property type="evidence" value="ECO:0007669"/>
    <property type="project" value="InterPro"/>
</dbReference>
<dbReference type="PIRSF" id="PIRSF006470">
    <property type="entry name" value="DctB"/>
    <property type="match status" value="1"/>
</dbReference>
<dbReference type="PROSITE" id="PS51257">
    <property type="entry name" value="PROKAR_LIPOPROTEIN"/>
    <property type="match status" value="1"/>
</dbReference>
<dbReference type="Pfam" id="PF03480">
    <property type="entry name" value="DctP"/>
    <property type="match status" value="1"/>
</dbReference>
<sequence length="340" mass="37581">MMKRTLIAATCALMAAGIAITGCKKEKTDAAEAPKAEAKKMVLKYAENQAQDYPTTQAAYKFAELVEQRTDGRIHIDVYHGGQLGDEKAVIEQLQFGAIDFTRVSLSPLSEFEKSLNVLQLPYLYKDASQMWRVLDGQIGDNFLSSVEKAGLIGLSWFDAGARNFYNSKKPVTKLEDLKGLKIRVQESQLMMGMVSALGANATPMAYGEVYSGLQTGVIDGAENNWPSYDSVSHYEVAKYYVIDEHTRVPEMQMVSKITWNKLSADDQKIIKECALESAKLERELWAAKEGASEAKVKAAGSVITELEPGEKEKFQAAMAPLYTQFGAGYEDLIKLIQSK</sequence>
<dbReference type="InterPro" id="IPR004682">
    <property type="entry name" value="TRAP_DctP"/>
</dbReference>
<evidence type="ECO:0000313" key="4">
    <source>
        <dbReference type="Proteomes" id="UP000003571"/>
    </source>
</evidence>
<dbReference type="PANTHER" id="PTHR33376:SF2">
    <property type="entry name" value="DICARBOXYLATE-BINDING PERIPLASMIC PROTEIN"/>
    <property type="match status" value="1"/>
</dbReference>
<dbReference type="InterPro" id="IPR038404">
    <property type="entry name" value="TRAP_DctP_sf"/>
</dbReference>
<feature type="signal peptide" evidence="2">
    <location>
        <begin position="1"/>
        <end position="21"/>
    </location>
</feature>